<dbReference type="GO" id="GO:0046871">
    <property type="term" value="F:N-acetylgalactosamine binding"/>
    <property type="evidence" value="ECO:0007669"/>
    <property type="project" value="TreeGrafter"/>
</dbReference>
<dbReference type="Proteomes" id="UP000642488">
    <property type="component" value="Unassembled WGS sequence"/>
</dbReference>
<reference evidence="2" key="1">
    <citation type="submission" date="2020-12" db="EMBL/GenBank/DDBJ databases">
        <title>Bacterial taxonomy.</title>
        <authorList>
            <person name="Pan X."/>
        </authorList>
    </citation>
    <scope>NUCLEOTIDE SEQUENCE</scope>
    <source>
        <strain evidence="2">KCTC 52957</strain>
    </source>
</reference>
<dbReference type="InterPro" id="IPR019019">
    <property type="entry name" value="H-type_lectin_domain"/>
</dbReference>
<keyword evidence="3" id="KW-1185">Reference proteome</keyword>
<name>A0A934IK28_9RHOB</name>
<dbReference type="Pfam" id="PF09458">
    <property type="entry name" value="H_lectin"/>
    <property type="match status" value="1"/>
</dbReference>
<evidence type="ECO:0000313" key="3">
    <source>
        <dbReference type="Proteomes" id="UP000642488"/>
    </source>
</evidence>
<comment type="caution">
    <text evidence="2">The sequence shown here is derived from an EMBL/GenBank/DDBJ whole genome shotgun (WGS) entry which is preliminary data.</text>
</comment>
<dbReference type="EMBL" id="JAEKPD010000010">
    <property type="protein sequence ID" value="MBJ3763409.1"/>
    <property type="molecule type" value="Genomic_DNA"/>
</dbReference>
<dbReference type="GO" id="GO:0045335">
    <property type="term" value="C:phagocytic vesicle"/>
    <property type="evidence" value="ECO:0007669"/>
    <property type="project" value="TreeGrafter"/>
</dbReference>
<dbReference type="Gene3D" id="2.60.40.2080">
    <property type="match status" value="1"/>
</dbReference>
<accession>A0A934IK28</accession>
<dbReference type="SUPFAM" id="SSF141086">
    <property type="entry name" value="Agglutinin HPA-like"/>
    <property type="match status" value="1"/>
</dbReference>
<dbReference type="InterPro" id="IPR037221">
    <property type="entry name" value="H-type_lectin_dom_sf"/>
</dbReference>
<dbReference type="InterPro" id="IPR052487">
    <property type="entry name" value="Galactose-binding_lectin"/>
</dbReference>
<dbReference type="GO" id="GO:0030247">
    <property type="term" value="F:polysaccharide binding"/>
    <property type="evidence" value="ECO:0007669"/>
    <property type="project" value="TreeGrafter"/>
</dbReference>
<dbReference type="GO" id="GO:0098636">
    <property type="term" value="C:protein complex involved in cell adhesion"/>
    <property type="evidence" value="ECO:0007669"/>
    <property type="project" value="TreeGrafter"/>
</dbReference>
<dbReference type="PANTHER" id="PTHR46938">
    <property type="entry name" value="DISCOIDIN-1 SUBUNIT A-RELATED-RELATED"/>
    <property type="match status" value="1"/>
</dbReference>
<evidence type="ECO:0000259" key="1">
    <source>
        <dbReference type="Pfam" id="PF09458"/>
    </source>
</evidence>
<dbReference type="GO" id="GO:0009986">
    <property type="term" value="C:cell surface"/>
    <property type="evidence" value="ECO:0007669"/>
    <property type="project" value="TreeGrafter"/>
</dbReference>
<dbReference type="AlphaFoldDB" id="A0A934IK28"/>
<feature type="domain" description="H-type lectin" evidence="1">
    <location>
        <begin position="39"/>
        <end position="104"/>
    </location>
</feature>
<protein>
    <submittedName>
        <fullName evidence="2">H-type lectin domain-containing protein</fullName>
    </submittedName>
</protein>
<dbReference type="GO" id="GO:0098609">
    <property type="term" value="P:cell-cell adhesion"/>
    <property type="evidence" value="ECO:0007669"/>
    <property type="project" value="TreeGrafter"/>
</dbReference>
<proteinExistence type="predicted"/>
<evidence type="ECO:0000313" key="2">
    <source>
        <dbReference type="EMBL" id="MBJ3763409.1"/>
    </source>
</evidence>
<gene>
    <name evidence="2" type="ORF">ILP92_11695</name>
</gene>
<dbReference type="GO" id="GO:0070492">
    <property type="term" value="F:oligosaccharide binding"/>
    <property type="evidence" value="ECO:0007669"/>
    <property type="project" value="TreeGrafter"/>
</dbReference>
<sequence>MKRISTTSLGIQSGRHMLFSDFSDNGPMWAGSGPREVRKQVAFPQPFTSEPHVQVAISLWDMDSKTNVRMDLSAESITETHFTIVFRTWGDTRLARIRVEWTAIGEVSDDDAWDVG</sequence>
<organism evidence="2 3">
    <name type="scientific">Palleronia pontilimi</name>
    <dbReference type="NCBI Taxonomy" id="1964209"/>
    <lineage>
        <taxon>Bacteria</taxon>
        <taxon>Pseudomonadati</taxon>
        <taxon>Pseudomonadota</taxon>
        <taxon>Alphaproteobacteria</taxon>
        <taxon>Rhodobacterales</taxon>
        <taxon>Roseobacteraceae</taxon>
        <taxon>Palleronia</taxon>
    </lineage>
</organism>